<accession>A0ABW6HAH3</accession>
<evidence type="ECO:0000256" key="2">
    <source>
        <dbReference type="SAM" id="SignalP"/>
    </source>
</evidence>
<organism evidence="3 4">
    <name type="scientific">Streptomyces anandii</name>
    <dbReference type="NCBI Taxonomy" id="285454"/>
    <lineage>
        <taxon>Bacteria</taxon>
        <taxon>Bacillati</taxon>
        <taxon>Actinomycetota</taxon>
        <taxon>Actinomycetes</taxon>
        <taxon>Kitasatosporales</taxon>
        <taxon>Streptomycetaceae</taxon>
        <taxon>Streptomyces</taxon>
    </lineage>
</organism>
<evidence type="ECO:0008006" key="5">
    <source>
        <dbReference type="Google" id="ProtNLM"/>
    </source>
</evidence>
<evidence type="ECO:0000313" key="4">
    <source>
        <dbReference type="Proteomes" id="UP001599756"/>
    </source>
</evidence>
<evidence type="ECO:0000256" key="1">
    <source>
        <dbReference type="SAM" id="MobiDB-lite"/>
    </source>
</evidence>
<proteinExistence type="predicted"/>
<comment type="caution">
    <text evidence="3">The sequence shown here is derived from an EMBL/GenBank/DDBJ whole genome shotgun (WGS) entry which is preliminary data.</text>
</comment>
<feature type="chain" id="PRO_5045655588" description="Secreted protein" evidence="2">
    <location>
        <begin position="30"/>
        <end position="273"/>
    </location>
</feature>
<feature type="region of interest" description="Disordered" evidence="1">
    <location>
        <begin position="145"/>
        <end position="172"/>
    </location>
</feature>
<dbReference type="EMBL" id="JBHYTS010000042">
    <property type="protein sequence ID" value="MFE1753624.1"/>
    <property type="molecule type" value="Genomic_DNA"/>
</dbReference>
<feature type="signal peptide" evidence="2">
    <location>
        <begin position="1"/>
        <end position="29"/>
    </location>
</feature>
<sequence>MPRPSVRRTASTALCAALLVGLIGPAARAEGSAARGHGRAALPHERVQGADALLARSKRLGRVGGVITSVTNLVNAVLKADHGRLSAKEAKELGDAVRAAMAQARPVAAGNVRAPGGPAVPADAATPTGAAAPAVAATPTDAPALGVAATPAGPATPAEQAVSPAPSATASSASLLPAPLTLPAVDGTLAPTASASPSEPASPGLSSDVLAALDKAVTALLQAATSGTDGQIGPAVKDVVQAVVNLVAATLLDSGLPAPDLTGLPSLPSLPAS</sequence>
<protein>
    <recommendedName>
        <fullName evidence="5">Secreted protein</fullName>
    </recommendedName>
</protein>
<evidence type="ECO:0000313" key="3">
    <source>
        <dbReference type="EMBL" id="MFE1753624.1"/>
    </source>
</evidence>
<keyword evidence="2" id="KW-0732">Signal</keyword>
<name>A0ABW6HAH3_9ACTN</name>
<gene>
    <name evidence="3" type="ORF">ACFW88_24305</name>
</gene>
<reference evidence="3 4" key="1">
    <citation type="submission" date="2024-09" db="EMBL/GenBank/DDBJ databases">
        <title>The Natural Products Discovery Center: Release of the First 8490 Sequenced Strains for Exploring Actinobacteria Biosynthetic Diversity.</title>
        <authorList>
            <person name="Kalkreuter E."/>
            <person name="Kautsar S.A."/>
            <person name="Yang D."/>
            <person name="Bader C.D."/>
            <person name="Teijaro C.N."/>
            <person name="Fluegel L."/>
            <person name="Davis C.M."/>
            <person name="Simpson J.R."/>
            <person name="Lauterbach L."/>
            <person name="Steele A.D."/>
            <person name="Gui C."/>
            <person name="Meng S."/>
            <person name="Li G."/>
            <person name="Viehrig K."/>
            <person name="Ye F."/>
            <person name="Su P."/>
            <person name="Kiefer A.F."/>
            <person name="Nichols A."/>
            <person name="Cepeda A.J."/>
            <person name="Yan W."/>
            <person name="Fan B."/>
            <person name="Jiang Y."/>
            <person name="Adhikari A."/>
            <person name="Zheng C.-J."/>
            <person name="Schuster L."/>
            <person name="Cowan T.M."/>
            <person name="Smanski M.J."/>
            <person name="Chevrette M.G."/>
            <person name="De Carvalho L.P.S."/>
            <person name="Shen B."/>
        </authorList>
    </citation>
    <scope>NUCLEOTIDE SEQUENCE [LARGE SCALE GENOMIC DNA]</scope>
    <source>
        <strain evidence="3 4">NPDC059500</strain>
    </source>
</reference>
<dbReference type="Proteomes" id="UP001599756">
    <property type="component" value="Unassembled WGS sequence"/>
</dbReference>
<dbReference type="RefSeq" id="WP_381842361.1">
    <property type="nucleotide sequence ID" value="NZ_JBHYTS010000042.1"/>
</dbReference>
<keyword evidence="4" id="KW-1185">Reference proteome</keyword>